<evidence type="ECO:0000256" key="6">
    <source>
        <dbReference type="ARBA" id="ARBA00038076"/>
    </source>
</evidence>
<evidence type="ECO:0000259" key="8">
    <source>
        <dbReference type="Pfam" id="PF02687"/>
    </source>
</evidence>
<feature type="domain" description="ABC3 transporter permease C-terminal" evidence="8">
    <location>
        <begin position="257"/>
        <end position="378"/>
    </location>
</feature>
<dbReference type="InterPro" id="IPR025857">
    <property type="entry name" value="MacB_PCD"/>
</dbReference>
<feature type="transmembrane region" description="Helical" evidence="7">
    <location>
        <begin position="253"/>
        <end position="279"/>
    </location>
</feature>
<dbReference type="Proteomes" id="UP000779900">
    <property type="component" value="Unassembled WGS sequence"/>
</dbReference>
<keyword evidence="2" id="KW-1003">Cell membrane</keyword>
<evidence type="ECO:0000256" key="5">
    <source>
        <dbReference type="ARBA" id="ARBA00023136"/>
    </source>
</evidence>
<evidence type="ECO:0000256" key="3">
    <source>
        <dbReference type="ARBA" id="ARBA00022692"/>
    </source>
</evidence>
<sequence>MIWFKLAFKNLIRRKTRSTLTVLGVAIAIAVLYSLFQFQQGYQLRLKGELGALGAHVMVVPKGCPYEAATIALHGGKWPRYMDESLLDKVKADPGVLEAAGVIMDAVFAPDNKNVILLGIDEDYMKLRPAWHINGHWFDSDSSVILGSTSAQEAGVKVGDIWTVPEKNFRLHVVGVLNRTNTQDDGFVFVPRKTLQKISGLEGKLVLILIKAKQVDRTDALVASLKASEVDMNVFPLSELLSTITSLMASTKVFVSTIILIAVILGGVGVLNTVLMAVFERTREIGMMKAMGGSRGDVFKLVWAETILTTGLGGVAGVVIAIFSSRLVEALIRGMIPYAPKGSLIGLSLPTMAMCVVLSLVLGLFAGFYPAFRAASVKPVEAIKAE</sequence>
<dbReference type="GO" id="GO:0005886">
    <property type="term" value="C:plasma membrane"/>
    <property type="evidence" value="ECO:0007669"/>
    <property type="project" value="UniProtKB-SubCell"/>
</dbReference>
<dbReference type="Pfam" id="PF02687">
    <property type="entry name" value="FtsX"/>
    <property type="match status" value="1"/>
</dbReference>
<comment type="subcellular location">
    <subcellularLocation>
        <location evidence="1">Cell membrane</location>
        <topology evidence="1">Multi-pass membrane protein</topology>
    </subcellularLocation>
</comment>
<keyword evidence="5 7" id="KW-0472">Membrane</keyword>
<evidence type="ECO:0000256" key="7">
    <source>
        <dbReference type="SAM" id="Phobius"/>
    </source>
</evidence>
<comment type="similarity">
    <text evidence="6">Belongs to the ABC-4 integral membrane protein family.</text>
</comment>
<evidence type="ECO:0000313" key="11">
    <source>
        <dbReference type="Proteomes" id="UP000779900"/>
    </source>
</evidence>
<accession>A0A938BQR3</accession>
<dbReference type="InterPro" id="IPR003838">
    <property type="entry name" value="ABC3_permease_C"/>
</dbReference>
<keyword evidence="4 7" id="KW-1133">Transmembrane helix</keyword>
<dbReference type="InterPro" id="IPR050250">
    <property type="entry name" value="Macrolide_Exporter_MacB"/>
</dbReference>
<dbReference type="PANTHER" id="PTHR30572:SF4">
    <property type="entry name" value="ABC TRANSPORTER PERMEASE YTRF"/>
    <property type="match status" value="1"/>
</dbReference>
<dbReference type="EMBL" id="VGIR01000084">
    <property type="protein sequence ID" value="MBM3332411.1"/>
    <property type="molecule type" value="Genomic_DNA"/>
</dbReference>
<feature type="transmembrane region" description="Helical" evidence="7">
    <location>
        <begin position="300"/>
        <end position="324"/>
    </location>
</feature>
<proteinExistence type="inferred from homology"/>
<gene>
    <name evidence="10" type="ORF">FJY68_11290</name>
</gene>
<organism evidence="10 11">
    <name type="scientific">candidate division WOR-3 bacterium</name>
    <dbReference type="NCBI Taxonomy" id="2052148"/>
    <lineage>
        <taxon>Bacteria</taxon>
        <taxon>Bacteria division WOR-3</taxon>
    </lineage>
</organism>
<evidence type="ECO:0000313" key="10">
    <source>
        <dbReference type="EMBL" id="MBM3332411.1"/>
    </source>
</evidence>
<dbReference type="Pfam" id="PF12704">
    <property type="entry name" value="MacB_PCD"/>
    <property type="match status" value="1"/>
</dbReference>
<reference evidence="10" key="1">
    <citation type="submission" date="2019-03" db="EMBL/GenBank/DDBJ databases">
        <title>Lake Tanganyika Metagenome-Assembled Genomes (MAGs).</title>
        <authorList>
            <person name="Tran P."/>
        </authorList>
    </citation>
    <scope>NUCLEOTIDE SEQUENCE</scope>
    <source>
        <strain evidence="10">K_DeepCast_150m_m2_040</strain>
    </source>
</reference>
<dbReference type="PANTHER" id="PTHR30572">
    <property type="entry name" value="MEMBRANE COMPONENT OF TRANSPORTER-RELATED"/>
    <property type="match status" value="1"/>
</dbReference>
<name>A0A938BQR3_UNCW3</name>
<comment type="caution">
    <text evidence="10">The sequence shown here is derived from an EMBL/GenBank/DDBJ whole genome shotgun (WGS) entry which is preliminary data.</text>
</comment>
<evidence type="ECO:0000259" key="9">
    <source>
        <dbReference type="Pfam" id="PF12704"/>
    </source>
</evidence>
<keyword evidence="3 7" id="KW-0812">Transmembrane</keyword>
<evidence type="ECO:0000256" key="2">
    <source>
        <dbReference type="ARBA" id="ARBA00022475"/>
    </source>
</evidence>
<feature type="transmembrane region" description="Helical" evidence="7">
    <location>
        <begin position="20"/>
        <end position="38"/>
    </location>
</feature>
<feature type="domain" description="MacB-like periplasmic core" evidence="9">
    <location>
        <begin position="18"/>
        <end position="227"/>
    </location>
</feature>
<protein>
    <submittedName>
        <fullName evidence="10">ABC transporter permease</fullName>
    </submittedName>
</protein>
<dbReference type="AlphaFoldDB" id="A0A938BQR3"/>
<evidence type="ECO:0000256" key="1">
    <source>
        <dbReference type="ARBA" id="ARBA00004651"/>
    </source>
</evidence>
<feature type="transmembrane region" description="Helical" evidence="7">
    <location>
        <begin position="344"/>
        <end position="369"/>
    </location>
</feature>
<evidence type="ECO:0000256" key="4">
    <source>
        <dbReference type="ARBA" id="ARBA00022989"/>
    </source>
</evidence>
<dbReference type="GO" id="GO:0022857">
    <property type="term" value="F:transmembrane transporter activity"/>
    <property type="evidence" value="ECO:0007669"/>
    <property type="project" value="TreeGrafter"/>
</dbReference>